<name>A0A0D0CS97_9AGAM</name>
<dbReference type="Proteomes" id="UP000054538">
    <property type="component" value="Unassembled WGS sequence"/>
</dbReference>
<accession>A0A0D0CS97</accession>
<dbReference type="AlphaFoldDB" id="A0A0D0CS97"/>
<protein>
    <submittedName>
        <fullName evidence="1">Uncharacterized protein</fullName>
    </submittedName>
</protein>
<evidence type="ECO:0000313" key="2">
    <source>
        <dbReference type="Proteomes" id="UP000054538"/>
    </source>
</evidence>
<proteinExistence type="predicted"/>
<keyword evidence="2" id="KW-1185">Reference proteome</keyword>
<dbReference type="InParanoid" id="A0A0D0CS97"/>
<evidence type="ECO:0000313" key="1">
    <source>
        <dbReference type="EMBL" id="KIK86107.1"/>
    </source>
</evidence>
<sequence>MDIMDIGSTPFANESIGAKARLSTGLKQKTVFKCSVRSACQPDAHDIGEEWPPLQTDLCADPVTENFSADTLAAQIRHQATPEPCRIDYKEGLDDLIKRAMEDYQQMFSAACKCHRSVLKQQKMLVEELWILQMEWKKYVM</sequence>
<dbReference type="EMBL" id="KN825558">
    <property type="protein sequence ID" value="KIK86107.1"/>
    <property type="molecule type" value="Genomic_DNA"/>
</dbReference>
<reference evidence="1 2" key="1">
    <citation type="submission" date="2014-04" db="EMBL/GenBank/DDBJ databases">
        <authorList>
            <consortium name="DOE Joint Genome Institute"/>
            <person name="Kuo A."/>
            <person name="Kohler A."/>
            <person name="Jargeat P."/>
            <person name="Nagy L.G."/>
            <person name="Floudas D."/>
            <person name="Copeland A."/>
            <person name="Barry K.W."/>
            <person name="Cichocki N."/>
            <person name="Veneault-Fourrey C."/>
            <person name="LaButti K."/>
            <person name="Lindquist E.A."/>
            <person name="Lipzen A."/>
            <person name="Lundell T."/>
            <person name="Morin E."/>
            <person name="Murat C."/>
            <person name="Sun H."/>
            <person name="Tunlid A."/>
            <person name="Henrissat B."/>
            <person name="Grigoriev I.V."/>
            <person name="Hibbett D.S."/>
            <person name="Martin F."/>
            <person name="Nordberg H.P."/>
            <person name="Cantor M.N."/>
            <person name="Hua S.X."/>
        </authorList>
    </citation>
    <scope>NUCLEOTIDE SEQUENCE [LARGE SCALE GENOMIC DNA]</scope>
    <source>
        <strain evidence="1 2">Ve08.2h10</strain>
    </source>
</reference>
<gene>
    <name evidence="1" type="ORF">PAXRUDRAFT_14488</name>
</gene>
<organism evidence="1 2">
    <name type="scientific">Paxillus rubicundulus Ve08.2h10</name>
    <dbReference type="NCBI Taxonomy" id="930991"/>
    <lineage>
        <taxon>Eukaryota</taxon>
        <taxon>Fungi</taxon>
        <taxon>Dikarya</taxon>
        <taxon>Basidiomycota</taxon>
        <taxon>Agaricomycotina</taxon>
        <taxon>Agaricomycetes</taxon>
        <taxon>Agaricomycetidae</taxon>
        <taxon>Boletales</taxon>
        <taxon>Paxilineae</taxon>
        <taxon>Paxillaceae</taxon>
        <taxon>Paxillus</taxon>
    </lineage>
</organism>
<reference evidence="2" key="2">
    <citation type="submission" date="2015-01" db="EMBL/GenBank/DDBJ databases">
        <title>Evolutionary Origins and Diversification of the Mycorrhizal Mutualists.</title>
        <authorList>
            <consortium name="DOE Joint Genome Institute"/>
            <consortium name="Mycorrhizal Genomics Consortium"/>
            <person name="Kohler A."/>
            <person name="Kuo A."/>
            <person name="Nagy L.G."/>
            <person name="Floudas D."/>
            <person name="Copeland A."/>
            <person name="Barry K.W."/>
            <person name="Cichocki N."/>
            <person name="Veneault-Fourrey C."/>
            <person name="LaButti K."/>
            <person name="Lindquist E.A."/>
            <person name="Lipzen A."/>
            <person name="Lundell T."/>
            <person name="Morin E."/>
            <person name="Murat C."/>
            <person name="Riley R."/>
            <person name="Ohm R."/>
            <person name="Sun H."/>
            <person name="Tunlid A."/>
            <person name="Henrissat B."/>
            <person name="Grigoriev I.V."/>
            <person name="Hibbett D.S."/>
            <person name="Martin F."/>
        </authorList>
    </citation>
    <scope>NUCLEOTIDE SEQUENCE [LARGE SCALE GENOMIC DNA]</scope>
    <source>
        <strain evidence="2">Ve08.2h10</strain>
    </source>
</reference>
<dbReference type="HOGENOM" id="CLU_1825904_0_0_1"/>